<evidence type="ECO:0000313" key="2">
    <source>
        <dbReference type="EMBL" id="QHQ62855.1"/>
    </source>
</evidence>
<reference evidence="2 3" key="1">
    <citation type="submission" date="2020-01" db="EMBL/GenBank/DDBJ databases">
        <title>Genome analysis of Anaerocolumna sp. CBA3638.</title>
        <authorList>
            <person name="Kim J."/>
            <person name="Roh S.W."/>
        </authorList>
    </citation>
    <scope>NUCLEOTIDE SEQUENCE [LARGE SCALE GENOMIC DNA]</scope>
    <source>
        <strain evidence="2 3">CBA3638</strain>
    </source>
</reference>
<gene>
    <name evidence="2" type="ORF">Ana3638_20445</name>
</gene>
<evidence type="ECO:0008006" key="4">
    <source>
        <dbReference type="Google" id="ProtNLM"/>
    </source>
</evidence>
<protein>
    <recommendedName>
        <fullName evidence="4">Zinc ribbon domain-containing protein</fullName>
    </recommendedName>
</protein>
<keyword evidence="1" id="KW-1133">Transmembrane helix</keyword>
<dbReference type="Proteomes" id="UP000464314">
    <property type="component" value="Chromosome"/>
</dbReference>
<proteinExistence type="predicted"/>
<dbReference type="InterPro" id="IPR046283">
    <property type="entry name" value="DUF6320"/>
</dbReference>
<name>A0A6P1TTU4_9FIRM</name>
<feature type="transmembrane region" description="Helical" evidence="1">
    <location>
        <begin position="104"/>
        <end position="121"/>
    </location>
</feature>
<organism evidence="2 3">
    <name type="scientific">Anaerocolumna sedimenticola</name>
    <dbReference type="NCBI Taxonomy" id="2696063"/>
    <lineage>
        <taxon>Bacteria</taxon>
        <taxon>Bacillati</taxon>
        <taxon>Bacillota</taxon>
        <taxon>Clostridia</taxon>
        <taxon>Lachnospirales</taxon>
        <taxon>Lachnospiraceae</taxon>
        <taxon>Anaerocolumna</taxon>
    </lineage>
</organism>
<dbReference type="Pfam" id="PF19845">
    <property type="entry name" value="DUF6320"/>
    <property type="match status" value="1"/>
</dbReference>
<keyword evidence="1" id="KW-0472">Membrane</keyword>
<feature type="transmembrane region" description="Helical" evidence="1">
    <location>
        <begin position="76"/>
        <end position="95"/>
    </location>
</feature>
<dbReference type="KEGG" id="anr:Ana3638_20445"/>
<evidence type="ECO:0000256" key="1">
    <source>
        <dbReference type="SAM" id="Phobius"/>
    </source>
</evidence>
<evidence type="ECO:0000313" key="3">
    <source>
        <dbReference type="Proteomes" id="UP000464314"/>
    </source>
</evidence>
<sequence length="220" mass="25355">MQYCEHCKVHIRGNRKYCPLCQNTLSGTGSDEEELFPEIPVTYQYNLMIRVMLFISISIVVISLAVNAMFPVNVNWPMFIIFGILCIWISLAMVIRKRHNIPKSIIWQVAVISILAVLWDWRTGWRGWSLDYVIPIVCVVAMIVMYITAKIMRLGVRDFIIYIVLDSIFGIIPILFILLNLLHVKFPSVISISISVLSLAAVILFEGENIREELDKRMHL</sequence>
<dbReference type="RefSeq" id="WP_161839677.1">
    <property type="nucleotide sequence ID" value="NZ_CP048000.1"/>
</dbReference>
<feature type="transmembrane region" description="Helical" evidence="1">
    <location>
        <begin position="127"/>
        <end position="147"/>
    </location>
</feature>
<feature type="transmembrane region" description="Helical" evidence="1">
    <location>
        <begin position="188"/>
        <end position="207"/>
    </location>
</feature>
<feature type="transmembrane region" description="Helical" evidence="1">
    <location>
        <begin position="159"/>
        <end position="182"/>
    </location>
</feature>
<accession>A0A6P1TTU4</accession>
<keyword evidence="3" id="KW-1185">Reference proteome</keyword>
<dbReference type="AlphaFoldDB" id="A0A6P1TTU4"/>
<dbReference type="EMBL" id="CP048000">
    <property type="protein sequence ID" value="QHQ62855.1"/>
    <property type="molecule type" value="Genomic_DNA"/>
</dbReference>
<feature type="transmembrane region" description="Helical" evidence="1">
    <location>
        <begin position="51"/>
        <end position="70"/>
    </location>
</feature>
<keyword evidence="1" id="KW-0812">Transmembrane</keyword>